<protein>
    <recommendedName>
        <fullName evidence="3">Aminotransferase-like plant mobile domain-containing protein</fullName>
    </recommendedName>
</protein>
<organism evidence="4 5">
    <name type="scientific">Kingdonia uniflora</name>
    <dbReference type="NCBI Taxonomy" id="39325"/>
    <lineage>
        <taxon>Eukaryota</taxon>
        <taxon>Viridiplantae</taxon>
        <taxon>Streptophyta</taxon>
        <taxon>Embryophyta</taxon>
        <taxon>Tracheophyta</taxon>
        <taxon>Spermatophyta</taxon>
        <taxon>Magnoliopsida</taxon>
        <taxon>Ranunculales</taxon>
        <taxon>Circaeasteraceae</taxon>
        <taxon>Kingdonia</taxon>
    </lineage>
</organism>
<evidence type="ECO:0000259" key="3">
    <source>
        <dbReference type="Pfam" id="PF10536"/>
    </source>
</evidence>
<feature type="coiled-coil region" evidence="1">
    <location>
        <begin position="410"/>
        <end position="437"/>
    </location>
</feature>
<accession>A0A7J7NGE7</accession>
<evidence type="ECO:0000313" key="4">
    <source>
        <dbReference type="EMBL" id="KAF6166080.1"/>
    </source>
</evidence>
<gene>
    <name evidence="4" type="ORF">GIB67_023790</name>
</gene>
<dbReference type="PANTHER" id="PTHR46033:SF1">
    <property type="entry name" value="PROTEIN MAIN-LIKE 2"/>
    <property type="match status" value="1"/>
</dbReference>
<evidence type="ECO:0000256" key="1">
    <source>
        <dbReference type="SAM" id="Coils"/>
    </source>
</evidence>
<dbReference type="InterPro" id="IPR019557">
    <property type="entry name" value="AminoTfrase-like_pln_mobile"/>
</dbReference>
<dbReference type="PANTHER" id="PTHR46033">
    <property type="entry name" value="PROTEIN MAIN-LIKE 2"/>
    <property type="match status" value="1"/>
</dbReference>
<dbReference type="EMBL" id="JACGCM010000811">
    <property type="protein sequence ID" value="KAF6166080.1"/>
    <property type="molecule type" value="Genomic_DNA"/>
</dbReference>
<name>A0A7J7NGE7_9MAGN</name>
<keyword evidence="1" id="KW-0175">Coiled coil</keyword>
<proteinExistence type="predicted"/>
<dbReference type="InterPro" id="IPR044824">
    <property type="entry name" value="MAIN-like"/>
</dbReference>
<comment type="caution">
    <text evidence="4">The sequence shown here is derived from an EMBL/GenBank/DDBJ whole genome shotgun (WGS) entry which is preliminary data.</text>
</comment>
<evidence type="ECO:0000313" key="5">
    <source>
        <dbReference type="Proteomes" id="UP000541444"/>
    </source>
</evidence>
<feature type="region of interest" description="Disordered" evidence="2">
    <location>
        <begin position="191"/>
        <end position="213"/>
    </location>
</feature>
<dbReference type="AlphaFoldDB" id="A0A7J7NGE7"/>
<feature type="coiled-coil region" evidence="1">
    <location>
        <begin position="236"/>
        <end position="333"/>
    </location>
</feature>
<dbReference type="GO" id="GO:0010073">
    <property type="term" value="P:meristem maintenance"/>
    <property type="evidence" value="ECO:0007669"/>
    <property type="project" value="InterPro"/>
</dbReference>
<sequence length="775" mass="88915">MTPTLDVVEQLVGLPADGDATVIGGTWGFPAILEVFENNLLQDLNSFKSLKAGGGGSSLSLKKLKSHYAYKLEKVLSDGTAAAAKKKKGITTRSVARAYMLYVLGSFLFPTKKGTDVSARYPVLFAKDKVAKKWSWGSAVLAHMYYNLGSASRDDARQFACCTTLLESWIFVHFPKLGGIPKEMDSDAYEHYNSGTHQRKPASVNEHGGTPVHQSEDITEQYDASHHEHSNWSPNINLNDQQITTLNEQLQKLKEDKEKESEANINLREALKEKTSEYDLLKETIEQMKAEIELKRVVDEQCALEFADMPWQLDAKILECKNLEEKNTILKAELRSKFGLEDCNQSLSFELNKKCKEIESLKAVNIILMEQIDTQLPPATPLAMLQSHQLVPDTTLAKKYEDLLAIHEDIKKKLIAKEDFRQKLVNAEERMKSLEAKTVNGYVIFLTLHKKLVNSEEKKKTLEVDNNEWEVWRQALKKAFASKGMGDMGDPTFEELFEQNERFITIAQQGPKGDYQEDLVSTTVTLKNVVIARREKMAKKKKMQKLLFQPWTKYLVDVRGVKISDSNSGFRVTAAIQHQSQHRFPDVIKSLKTFLCKDPAFWKSIFSQTLGTQFTADGENAYQILLQACSYDHQHVEYRHMRHLLATYYEKIRVFISHTEAYTFLPLFWARKRNTTSNVERFQNLVMDTSKYWWLGLGADNHFVRLFPRFDTPIPPLSTIFYSHVNLEIPPGFMIEKLTRYFDVRVRNFKTLLREHKCQEYRVNDMVVVGLSTIK</sequence>
<evidence type="ECO:0000256" key="2">
    <source>
        <dbReference type="SAM" id="MobiDB-lite"/>
    </source>
</evidence>
<reference evidence="4 5" key="1">
    <citation type="journal article" date="2020" name="IScience">
        <title>Genome Sequencing of the Endangered Kingdonia uniflora (Circaeasteraceae, Ranunculales) Reveals Potential Mechanisms of Evolutionary Specialization.</title>
        <authorList>
            <person name="Sun Y."/>
            <person name="Deng T."/>
            <person name="Zhang A."/>
            <person name="Moore M.J."/>
            <person name="Landis J.B."/>
            <person name="Lin N."/>
            <person name="Zhang H."/>
            <person name="Zhang X."/>
            <person name="Huang J."/>
            <person name="Zhang X."/>
            <person name="Sun H."/>
            <person name="Wang H."/>
        </authorList>
    </citation>
    <scope>NUCLEOTIDE SEQUENCE [LARGE SCALE GENOMIC DNA]</scope>
    <source>
        <strain evidence="4">TB1705</strain>
        <tissue evidence="4">Leaf</tissue>
    </source>
</reference>
<keyword evidence="5" id="KW-1185">Reference proteome</keyword>
<dbReference type="Proteomes" id="UP000541444">
    <property type="component" value="Unassembled WGS sequence"/>
</dbReference>
<feature type="domain" description="Aminotransferase-like plant mobile" evidence="3">
    <location>
        <begin position="1"/>
        <end position="250"/>
    </location>
</feature>
<dbReference type="Pfam" id="PF10536">
    <property type="entry name" value="PMD"/>
    <property type="match status" value="1"/>
</dbReference>